<dbReference type="InterPro" id="IPR025303">
    <property type="entry name" value="PdaC"/>
</dbReference>
<dbReference type="AlphaFoldDB" id="A0A1G7JTJ0"/>
<dbReference type="InterPro" id="IPR021729">
    <property type="entry name" value="DUF3298"/>
</dbReference>
<name>A0A1G7JTJ0_CHIFI</name>
<evidence type="ECO:0000259" key="2">
    <source>
        <dbReference type="Pfam" id="PF13739"/>
    </source>
</evidence>
<evidence type="ECO:0000313" key="3">
    <source>
        <dbReference type="EMBL" id="SDF28238.1"/>
    </source>
</evidence>
<protein>
    <recommendedName>
        <fullName evidence="5">DUF3298 domain-containing protein</fullName>
    </recommendedName>
</protein>
<sequence>MRTILLLAITCCVFVSCGRKTKQQAQTFKVHDPTKTAFYYLHLKGTIGTESVTMDLVKSGIWIFRGYYTYDKIGEPIMIWGSPEGDKVILYENTDRNEERLFSGKLDSLGHFTGKWRGKGTSYPFELTPSFENMIPLDVLYAADSVDLFPGNPNTPTGQATNSIVWPTAGYDEATAAFVRNCITDGRSGIDANKYIRRDIDSFLVTYKVNEKDLDTTNGIPASANWAADADIKIVWNKYPLLVLEYFSYEFTGGAHGNYAAHYQVLDLEKKKILKPEDFLKGDYKTELIPELEKSFRSIYKLGDGEKLETMLLTKEIVPNDNFFVTDKGIGFSYTPYEIGPYALGQVNLFVPNKNIKALLK</sequence>
<dbReference type="Gene3D" id="3.30.565.40">
    <property type="entry name" value="Fervidobacterium nodosum Rt17-B1 like"/>
    <property type="match status" value="1"/>
</dbReference>
<evidence type="ECO:0000259" key="1">
    <source>
        <dbReference type="Pfam" id="PF11738"/>
    </source>
</evidence>
<dbReference type="Proteomes" id="UP000199045">
    <property type="component" value="Unassembled WGS sequence"/>
</dbReference>
<feature type="domain" description="DUF3298" evidence="1">
    <location>
        <begin position="277"/>
        <end position="352"/>
    </location>
</feature>
<proteinExistence type="predicted"/>
<dbReference type="PROSITE" id="PS51257">
    <property type="entry name" value="PROKAR_LIPOPROTEIN"/>
    <property type="match status" value="1"/>
</dbReference>
<gene>
    <name evidence="3" type="ORF">SAMN04488121_1011365</name>
</gene>
<dbReference type="OrthoDB" id="594879at2"/>
<dbReference type="InterPro" id="IPR037126">
    <property type="entry name" value="PdaC/RsiV-like_sf"/>
</dbReference>
<organism evidence="3 4">
    <name type="scientific">Chitinophaga filiformis</name>
    <name type="common">Myxococcus filiformis</name>
    <name type="synonym">Flexibacter filiformis</name>
    <dbReference type="NCBI Taxonomy" id="104663"/>
    <lineage>
        <taxon>Bacteria</taxon>
        <taxon>Pseudomonadati</taxon>
        <taxon>Bacteroidota</taxon>
        <taxon>Chitinophagia</taxon>
        <taxon>Chitinophagales</taxon>
        <taxon>Chitinophagaceae</taxon>
        <taxon>Chitinophaga</taxon>
    </lineage>
</organism>
<evidence type="ECO:0000313" key="4">
    <source>
        <dbReference type="Proteomes" id="UP000199045"/>
    </source>
</evidence>
<dbReference type="RefSeq" id="WP_089829758.1">
    <property type="nucleotide sequence ID" value="NZ_FNBN01000001.1"/>
</dbReference>
<dbReference type="EMBL" id="FNBN01000001">
    <property type="protein sequence ID" value="SDF28238.1"/>
    <property type="molecule type" value="Genomic_DNA"/>
</dbReference>
<dbReference type="Pfam" id="PF11738">
    <property type="entry name" value="DUF3298"/>
    <property type="match status" value="1"/>
</dbReference>
<reference evidence="3 4" key="1">
    <citation type="submission" date="2016-10" db="EMBL/GenBank/DDBJ databases">
        <authorList>
            <person name="de Groot N.N."/>
        </authorList>
    </citation>
    <scope>NUCLEOTIDE SEQUENCE [LARGE SCALE GENOMIC DNA]</scope>
    <source>
        <strain evidence="3 4">DSM 527</strain>
    </source>
</reference>
<accession>A0A1G7JTJ0</accession>
<evidence type="ECO:0008006" key="5">
    <source>
        <dbReference type="Google" id="ProtNLM"/>
    </source>
</evidence>
<feature type="domain" description="Deacetylase PdaC" evidence="2">
    <location>
        <begin position="193"/>
        <end position="259"/>
    </location>
</feature>
<dbReference type="Gene3D" id="3.90.640.20">
    <property type="entry name" value="Heat-shock cognate protein, ATPase"/>
    <property type="match status" value="1"/>
</dbReference>
<dbReference type="Pfam" id="PF13739">
    <property type="entry name" value="PdaC"/>
    <property type="match status" value="1"/>
</dbReference>